<accession>A0A319EJU3</accession>
<evidence type="ECO:0000313" key="2">
    <source>
        <dbReference type="Proteomes" id="UP000247810"/>
    </source>
</evidence>
<name>A0A319EJU3_9EURO</name>
<dbReference type="OrthoDB" id="4207132at2759"/>
<evidence type="ECO:0000313" key="1">
    <source>
        <dbReference type="EMBL" id="PYH91222.1"/>
    </source>
</evidence>
<dbReference type="STRING" id="1448320.A0A319EJU3"/>
<dbReference type="Proteomes" id="UP000247810">
    <property type="component" value="Unassembled WGS sequence"/>
</dbReference>
<keyword evidence="2" id="KW-1185">Reference proteome</keyword>
<dbReference type="EMBL" id="KZ825952">
    <property type="protein sequence ID" value="PYH91222.1"/>
    <property type="molecule type" value="Genomic_DNA"/>
</dbReference>
<gene>
    <name evidence="1" type="ORF">BO71DRAFT_401556</name>
</gene>
<sequence>MAMNSYMPSTMMGSLITLKRDEETTVWRAHQKVEELVYAMTKDAAVNEAQVPHTEIVLQCTNTDNTNQEATIIMYMQIPTSQAADAPLDIRAGEAVKEIPRDAVDLCTAYQRLKEGTDTHTPTFLGRAYQEQPDYGWVPGGYMFFLGFLDPPGIPFGNGDIGHGFFFESAPEKKQEMKLAVKRAYM</sequence>
<dbReference type="VEuPathDB" id="FungiDB:BO71DRAFT_401556"/>
<dbReference type="AlphaFoldDB" id="A0A319EJU3"/>
<proteinExistence type="predicted"/>
<reference evidence="1 2" key="1">
    <citation type="submission" date="2018-02" db="EMBL/GenBank/DDBJ databases">
        <title>The genomes of Aspergillus section Nigri reveals drivers in fungal speciation.</title>
        <authorList>
            <consortium name="DOE Joint Genome Institute"/>
            <person name="Vesth T.C."/>
            <person name="Nybo J."/>
            <person name="Theobald S."/>
            <person name="Brandl J."/>
            <person name="Frisvad J.C."/>
            <person name="Nielsen K.F."/>
            <person name="Lyhne E.K."/>
            <person name="Kogle M.E."/>
            <person name="Kuo A."/>
            <person name="Riley R."/>
            <person name="Clum A."/>
            <person name="Nolan M."/>
            <person name="Lipzen A."/>
            <person name="Salamov A."/>
            <person name="Henrissat B."/>
            <person name="Wiebenga A."/>
            <person name="De vries R.P."/>
            <person name="Grigoriev I.V."/>
            <person name="Mortensen U.H."/>
            <person name="Andersen M.R."/>
            <person name="Baker S.E."/>
        </authorList>
    </citation>
    <scope>NUCLEOTIDE SEQUENCE [LARGE SCALE GENOMIC DNA]</scope>
    <source>
        <strain evidence="1 2">CBS 707.79</strain>
    </source>
</reference>
<organism evidence="1 2">
    <name type="scientific">Aspergillus ellipticus CBS 707.79</name>
    <dbReference type="NCBI Taxonomy" id="1448320"/>
    <lineage>
        <taxon>Eukaryota</taxon>
        <taxon>Fungi</taxon>
        <taxon>Dikarya</taxon>
        <taxon>Ascomycota</taxon>
        <taxon>Pezizomycotina</taxon>
        <taxon>Eurotiomycetes</taxon>
        <taxon>Eurotiomycetidae</taxon>
        <taxon>Eurotiales</taxon>
        <taxon>Aspergillaceae</taxon>
        <taxon>Aspergillus</taxon>
        <taxon>Aspergillus subgen. Circumdati</taxon>
    </lineage>
</organism>
<protein>
    <submittedName>
        <fullName evidence="1">Uncharacterized protein</fullName>
    </submittedName>
</protein>